<dbReference type="AlphaFoldDB" id="A0A3Q7HUU1"/>
<dbReference type="Gramene" id="Solyc08g078580.2.1">
    <property type="protein sequence ID" value="Solyc08g078580.2.1"/>
    <property type="gene ID" value="Solyc08g078580.2"/>
</dbReference>
<evidence type="ECO:0000256" key="3">
    <source>
        <dbReference type="ARBA" id="ARBA00022692"/>
    </source>
</evidence>
<dbReference type="GO" id="GO:0022857">
    <property type="term" value="F:transmembrane transporter activity"/>
    <property type="evidence" value="ECO:0007669"/>
    <property type="project" value="InterPro"/>
</dbReference>
<evidence type="ECO:0000256" key="5">
    <source>
        <dbReference type="ARBA" id="ARBA00023136"/>
    </source>
</evidence>
<proteinExistence type="inferred from homology"/>
<feature type="domain" description="EamA" evidence="7">
    <location>
        <begin position="208"/>
        <end position="347"/>
    </location>
</feature>
<evidence type="ECO:0000259" key="7">
    <source>
        <dbReference type="Pfam" id="PF00892"/>
    </source>
</evidence>
<evidence type="ECO:0000256" key="1">
    <source>
        <dbReference type="ARBA" id="ARBA00004141"/>
    </source>
</evidence>
<reference evidence="8" key="2">
    <citation type="submission" date="2019-01" db="UniProtKB">
        <authorList>
            <consortium name="EnsemblPlants"/>
        </authorList>
    </citation>
    <scope>IDENTIFICATION</scope>
    <source>
        <strain evidence="8">cv. Heinz 1706</strain>
    </source>
</reference>
<sequence>MIMGSSSRKREIIEDLSIIGGLIGVQFMYAGNSVVSSYLMSLGFKPSSLIILSSLATFLILCPFSFMFERSQWPRQMSLKLLIQLFLISFGGQSFARVKDQTKYNEVKIRVTLFQSLFMEGIKFTSPSMATAMPNLAPGLIFLIAWAFGLEKVELRCKYSRAKIAGTLMCVTGAILMSLMQNTTNAEIDLPSSPPHDKYNLFDSEKIKGSLYLMAAILVLSSNIVLQAATLGDFPAPISLCAITSLIGMLLTGFVQLIQHGSMEIGLPLLSIRDLIGYSLLAGIVSGACVSFNNWAMKKRGPVLVSVFSPVGTLLTVVLSAVTLRDTITTGSLAGMFLMFTGLYFVLWAKRKEGFLNNNMTNSSSESEYDVEKPLLN</sequence>
<evidence type="ECO:0000256" key="4">
    <source>
        <dbReference type="ARBA" id="ARBA00022989"/>
    </source>
</evidence>
<dbReference type="SUPFAM" id="SSF103481">
    <property type="entry name" value="Multidrug resistance efflux transporter EmrE"/>
    <property type="match status" value="2"/>
</dbReference>
<feature type="transmembrane region" description="Helical" evidence="6">
    <location>
        <begin position="328"/>
        <end position="349"/>
    </location>
</feature>
<dbReference type="InterPro" id="IPR037185">
    <property type="entry name" value="EmrE-like"/>
</dbReference>
<comment type="similarity">
    <text evidence="2 6">Belongs to the drug/metabolite transporter (DMT) superfamily. Plant drug/metabolite exporter (P-DME) (TC 2.A.7.4) family.</text>
</comment>
<keyword evidence="9" id="KW-1185">Reference proteome</keyword>
<dbReference type="Proteomes" id="UP000004994">
    <property type="component" value="Chromosome 8"/>
</dbReference>
<evidence type="ECO:0000313" key="9">
    <source>
        <dbReference type="Proteomes" id="UP000004994"/>
    </source>
</evidence>
<reference evidence="8" key="1">
    <citation type="journal article" date="2012" name="Nature">
        <title>The tomato genome sequence provides insights into fleshy fruit evolution.</title>
        <authorList>
            <consortium name="Tomato Genome Consortium"/>
        </authorList>
    </citation>
    <scope>NUCLEOTIDE SEQUENCE [LARGE SCALE GENOMIC DNA]</scope>
    <source>
        <strain evidence="8">cv. Heinz 1706</strain>
    </source>
</reference>
<feature type="transmembrane region" description="Helical" evidence="6">
    <location>
        <begin position="238"/>
        <end position="258"/>
    </location>
</feature>
<protein>
    <recommendedName>
        <fullName evidence="6">WAT1-related protein</fullName>
    </recommendedName>
</protein>
<comment type="subcellular location">
    <subcellularLocation>
        <location evidence="1 6">Membrane</location>
        <topology evidence="1 6">Multi-pass membrane protein</topology>
    </subcellularLocation>
</comment>
<accession>A0A3Q7HUU1</accession>
<dbReference type="EnsemblPlants" id="Solyc08g078580.2.1">
    <property type="protein sequence ID" value="Solyc08g078580.2.1"/>
    <property type="gene ID" value="Solyc08g078580.2"/>
</dbReference>
<dbReference type="OMA" id="AGIMFNA"/>
<evidence type="ECO:0000256" key="2">
    <source>
        <dbReference type="ARBA" id="ARBA00007635"/>
    </source>
</evidence>
<organism evidence="8">
    <name type="scientific">Solanum lycopersicum</name>
    <name type="common">Tomato</name>
    <name type="synonym">Lycopersicon esculentum</name>
    <dbReference type="NCBI Taxonomy" id="4081"/>
    <lineage>
        <taxon>Eukaryota</taxon>
        <taxon>Viridiplantae</taxon>
        <taxon>Streptophyta</taxon>
        <taxon>Embryophyta</taxon>
        <taxon>Tracheophyta</taxon>
        <taxon>Spermatophyta</taxon>
        <taxon>Magnoliopsida</taxon>
        <taxon>eudicotyledons</taxon>
        <taxon>Gunneridae</taxon>
        <taxon>Pentapetalae</taxon>
        <taxon>asterids</taxon>
        <taxon>lamiids</taxon>
        <taxon>Solanales</taxon>
        <taxon>Solanaceae</taxon>
        <taxon>Solanoideae</taxon>
        <taxon>Solaneae</taxon>
        <taxon>Solanum</taxon>
        <taxon>Solanum subgen. Lycopersicon</taxon>
    </lineage>
</organism>
<evidence type="ECO:0000313" key="8">
    <source>
        <dbReference type="EnsemblPlants" id="Solyc08g078580.2.1"/>
    </source>
</evidence>
<dbReference type="STRING" id="4081.A0A3Q7HUU1"/>
<feature type="transmembrane region" description="Helical" evidence="6">
    <location>
        <begin position="209"/>
        <end position="226"/>
    </location>
</feature>
<dbReference type="Pfam" id="PF00892">
    <property type="entry name" value="EamA"/>
    <property type="match status" value="1"/>
</dbReference>
<evidence type="ECO:0000256" key="6">
    <source>
        <dbReference type="RuleBase" id="RU363077"/>
    </source>
</evidence>
<dbReference type="PaxDb" id="4081-Solyc08g078580.1.1"/>
<feature type="transmembrane region" description="Helical" evidence="6">
    <location>
        <begin position="162"/>
        <end position="180"/>
    </location>
</feature>
<feature type="transmembrane region" description="Helical" evidence="6">
    <location>
        <begin position="132"/>
        <end position="150"/>
    </location>
</feature>
<feature type="transmembrane region" description="Helical" evidence="6">
    <location>
        <begin position="12"/>
        <end position="29"/>
    </location>
</feature>
<keyword evidence="5 6" id="KW-0472">Membrane</keyword>
<dbReference type="GO" id="GO:0005886">
    <property type="term" value="C:plasma membrane"/>
    <property type="evidence" value="ECO:0000318"/>
    <property type="project" value="GO_Central"/>
</dbReference>
<dbReference type="InterPro" id="IPR000620">
    <property type="entry name" value="EamA_dom"/>
</dbReference>
<keyword evidence="3 6" id="KW-0812">Transmembrane</keyword>
<dbReference type="InParanoid" id="A0A3Q7HUU1"/>
<feature type="transmembrane region" description="Helical" evidence="6">
    <location>
        <begin position="79"/>
        <end position="96"/>
    </location>
</feature>
<feature type="transmembrane region" description="Helical" evidence="6">
    <location>
        <begin position="278"/>
        <end position="296"/>
    </location>
</feature>
<dbReference type="InterPro" id="IPR030184">
    <property type="entry name" value="WAT1-related"/>
</dbReference>
<keyword evidence="4 6" id="KW-1133">Transmembrane helix</keyword>
<name>A0A3Q7HUU1_SOLLC</name>
<feature type="transmembrane region" description="Helical" evidence="6">
    <location>
        <begin position="303"/>
        <end position="322"/>
    </location>
</feature>
<dbReference type="PANTHER" id="PTHR31218">
    <property type="entry name" value="WAT1-RELATED PROTEIN"/>
    <property type="match status" value="1"/>
</dbReference>
<feature type="transmembrane region" description="Helical" evidence="6">
    <location>
        <begin position="49"/>
        <end position="67"/>
    </location>
</feature>